<dbReference type="EMBL" id="SOYY01000007">
    <property type="protein sequence ID" value="KAA0719161.1"/>
    <property type="molecule type" value="Genomic_DNA"/>
</dbReference>
<dbReference type="Gene3D" id="2.60.40.2440">
    <property type="entry name" value="Carbohydrate binding type-21 domain"/>
    <property type="match status" value="1"/>
</dbReference>
<dbReference type="PROSITE" id="PS51159">
    <property type="entry name" value="CBM21"/>
    <property type="match status" value="1"/>
</dbReference>
<accession>A0A5A9PDE4</accession>
<dbReference type="GO" id="GO:0005979">
    <property type="term" value="P:regulation of glycogen biosynthetic process"/>
    <property type="evidence" value="ECO:0007669"/>
    <property type="project" value="TreeGrafter"/>
</dbReference>
<dbReference type="PANTHER" id="PTHR12307">
    <property type="entry name" value="PROTEIN PHOSPHATASE 1 REGULATORY SUBUNIT"/>
    <property type="match status" value="1"/>
</dbReference>
<comment type="caution">
    <text evidence="3">The sequence shown here is derived from an EMBL/GenBank/DDBJ whole genome shotgun (WGS) entry which is preliminary data.</text>
</comment>
<proteinExistence type="predicted"/>
<dbReference type="Proteomes" id="UP000324632">
    <property type="component" value="Chromosome 7"/>
</dbReference>
<evidence type="ECO:0000256" key="1">
    <source>
        <dbReference type="SAM" id="MobiDB-lite"/>
    </source>
</evidence>
<sequence>MNADGGKQSESFGATSDLDETASPCESRHTSKDEKVSPLSRSHDETDRRRAKSLPVYLDKSSTLTECHERVKRVQFADTVGLNLTSVRHFDTSDVTNETRNVSGVQNLLSQHAPDFTSALNFARFEPAFNMPICSDEVDLKSRRLGVALESVTTGSDVKGLIRVIRSDARKEVGVMYTFNNWLTFSDLQATPIMDTERLLQWEKFHFVLRVPPSFDKDDSVHFAVFCRTDHGEYWDNNNGQNYTLRIQIT</sequence>
<organism evidence="3 4">
    <name type="scientific">Triplophysa tibetana</name>
    <dbReference type="NCBI Taxonomy" id="1572043"/>
    <lineage>
        <taxon>Eukaryota</taxon>
        <taxon>Metazoa</taxon>
        <taxon>Chordata</taxon>
        <taxon>Craniata</taxon>
        <taxon>Vertebrata</taxon>
        <taxon>Euteleostomi</taxon>
        <taxon>Actinopterygii</taxon>
        <taxon>Neopterygii</taxon>
        <taxon>Teleostei</taxon>
        <taxon>Ostariophysi</taxon>
        <taxon>Cypriniformes</taxon>
        <taxon>Nemacheilidae</taxon>
        <taxon>Triplophysa</taxon>
    </lineage>
</organism>
<dbReference type="InterPro" id="IPR050782">
    <property type="entry name" value="PP1_regulatory_subunit_3"/>
</dbReference>
<dbReference type="InterPro" id="IPR005036">
    <property type="entry name" value="CBM21_dom"/>
</dbReference>
<protein>
    <submittedName>
        <fullName evidence="3">Protein phosphatase 1 regulatory subunit 3G</fullName>
    </submittedName>
</protein>
<evidence type="ECO:0000259" key="2">
    <source>
        <dbReference type="PROSITE" id="PS51159"/>
    </source>
</evidence>
<dbReference type="GO" id="GO:0008157">
    <property type="term" value="F:protein phosphatase 1 binding"/>
    <property type="evidence" value="ECO:0007669"/>
    <property type="project" value="TreeGrafter"/>
</dbReference>
<keyword evidence="4" id="KW-1185">Reference proteome</keyword>
<evidence type="ECO:0000313" key="4">
    <source>
        <dbReference type="Proteomes" id="UP000324632"/>
    </source>
</evidence>
<gene>
    <name evidence="3" type="ORF">E1301_Tti007521</name>
</gene>
<feature type="compositionally biased region" description="Basic and acidic residues" evidence="1">
    <location>
        <begin position="26"/>
        <end position="48"/>
    </location>
</feature>
<dbReference type="Pfam" id="PF03370">
    <property type="entry name" value="CBM_21"/>
    <property type="match status" value="1"/>
</dbReference>
<feature type="region of interest" description="Disordered" evidence="1">
    <location>
        <begin position="1"/>
        <end position="54"/>
    </location>
</feature>
<feature type="domain" description="CBM21" evidence="2">
    <location>
        <begin position="137"/>
        <end position="246"/>
    </location>
</feature>
<dbReference type="AlphaFoldDB" id="A0A5A9PDE4"/>
<dbReference type="InterPro" id="IPR038175">
    <property type="entry name" value="CBM21_dom_sf"/>
</dbReference>
<evidence type="ECO:0000313" key="3">
    <source>
        <dbReference type="EMBL" id="KAA0719161.1"/>
    </source>
</evidence>
<dbReference type="PANTHER" id="PTHR12307:SF7">
    <property type="entry name" value="PROTEIN PHOSPHATASE 1 REGULATORY SUBUNIT 3G"/>
    <property type="match status" value="1"/>
</dbReference>
<dbReference type="GO" id="GO:2001069">
    <property type="term" value="F:glycogen binding"/>
    <property type="evidence" value="ECO:0007669"/>
    <property type="project" value="TreeGrafter"/>
</dbReference>
<reference evidence="3 4" key="1">
    <citation type="journal article" date="2019" name="Mol. Ecol. Resour.">
        <title>Chromosome-level genome assembly of Triplophysa tibetana, a fish adapted to the harsh high-altitude environment of the Tibetan Plateau.</title>
        <authorList>
            <person name="Yang X."/>
            <person name="Liu H."/>
            <person name="Ma Z."/>
            <person name="Zou Y."/>
            <person name="Zou M."/>
            <person name="Mao Y."/>
            <person name="Li X."/>
            <person name="Wang H."/>
            <person name="Chen T."/>
            <person name="Wang W."/>
            <person name="Yang R."/>
        </authorList>
    </citation>
    <scope>NUCLEOTIDE SEQUENCE [LARGE SCALE GENOMIC DNA]</scope>
    <source>
        <strain evidence="3">TTIB1903HZAU</strain>
        <tissue evidence="3">Muscle</tissue>
    </source>
</reference>
<name>A0A5A9PDE4_9TELE</name>
<dbReference type="GO" id="GO:0000164">
    <property type="term" value="C:protein phosphatase type 1 complex"/>
    <property type="evidence" value="ECO:0007669"/>
    <property type="project" value="TreeGrafter"/>
</dbReference>